<evidence type="ECO:0000313" key="10">
    <source>
        <dbReference type="EMBL" id="SOD58382.1"/>
    </source>
</evidence>
<dbReference type="InterPro" id="IPR000801">
    <property type="entry name" value="Esterase-like"/>
</dbReference>
<dbReference type="Pfam" id="PF00756">
    <property type="entry name" value="Esterase"/>
    <property type="match status" value="1"/>
</dbReference>
<dbReference type="PANTHER" id="PTHR48098">
    <property type="entry name" value="ENTEROCHELIN ESTERASE-RELATED"/>
    <property type="match status" value="1"/>
</dbReference>
<dbReference type="RefSeq" id="WP_097228902.1">
    <property type="nucleotide sequence ID" value="NZ_OCNE01000001.1"/>
</dbReference>
<name>A0A286DI31_9ACTN</name>
<reference evidence="10 11" key="1">
    <citation type="submission" date="2017-09" db="EMBL/GenBank/DDBJ databases">
        <authorList>
            <person name="Ehlers B."/>
            <person name="Leendertz F.H."/>
        </authorList>
    </citation>
    <scope>NUCLEOTIDE SEQUENCE [LARGE SCALE GENOMIC DNA]</scope>
    <source>
        <strain evidence="10 11">CGMCC 4.7095</strain>
    </source>
</reference>
<dbReference type="GO" id="GO:0004144">
    <property type="term" value="F:diacylglycerol O-acyltransferase activity"/>
    <property type="evidence" value="ECO:0007669"/>
    <property type="project" value="UniProtKB-EC"/>
</dbReference>
<protein>
    <recommendedName>
        <fullName evidence="7">Acyl-CoA:diacylglycerol acyltransferase</fullName>
        <ecNumber evidence="3">2.3.1.122</ecNumber>
        <ecNumber evidence="4">2.3.1.20</ecNumber>
    </recommendedName>
</protein>
<proteinExistence type="inferred from homology"/>
<comment type="similarity">
    <text evidence="2">Belongs to the mycobacterial A85 antigen family.</text>
</comment>
<dbReference type="GO" id="GO:0050348">
    <property type="term" value="F:trehalose O-mycolyltransferase activity"/>
    <property type="evidence" value="ECO:0007669"/>
    <property type="project" value="UniProtKB-EC"/>
</dbReference>
<dbReference type="PROSITE" id="PS51318">
    <property type="entry name" value="TAT"/>
    <property type="match status" value="1"/>
</dbReference>
<keyword evidence="6" id="KW-0012">Acyltransferase</keyword>
<evidence type="ECO:0000256" key="1">
    <source>
        <dbReference type="ARBA" id="ARBA00000697"/>
    </source>
</evidence>
<evidence type="ECO:0000256" key="7">
    <source>
        <dbReference type="ARBA" id="ARBA00032572"/>
    </source>
</evidence>
<dbReference type="Gene3D" id="3.40.50.1820">
    <property type="entry name" value="alpha/beta hydrolase"/>
    <property type="match status" value="1"/>
</dbReference>
<dbReference type="EMBL" id="OCNE01000001">
    <property type="protein sequence ID" value="SOD58382.1"/>
    <property type="molecule type" value="Genomic_DNA"/>
</dbReference>
<accession>A0A286DI31</accession>
<evidence type="ECO:0000256" key="5">
    <source>
        <dbReference type="ARBA" id="ARBA00022679"/>
    </source>
</evidence>
<evidence type="ECO:0000256" key="6">
    <source>
        <dbReference type="ARBA" id="ARBA00023315"/>
    </source>
</evidence>
<dbReference type="InterPro" id="IPR050583">
    <property type="entry name" value="Mycobacterial_A85_antigen"/>
</dbReference>
<dbReference type="EC" id="2.3.1.20" evidence="4"/>
<keyword evidence="10" id="KW-0378">Hydrolase</keyword>
<keyword evidence="5" id="KW-0808">Transferase</keyword>
<dbReference type="OrthoDB" id="4527292at2"/>
<keyword evidence="9" id="KW-0732">Signal</keyword>
<evidence type="ECO:0000256" key="4">
    <source>
        <dbReference type="ARBA" id="ARBA00013244"/>
    </source>
</evidence>
<dbReference type="SUPFAM" id="SSF53474">
    <property type="entry name" value="alpha/beta-Hydrolases"/>
    <property type="match status" value="1"/>
</dbReference>
<comment type="catalytic activity">
    <reaction evidence="8">
        <text>an acyl-CoA + a 1,2-diacyl-sn-glycerol = a triacyl-sn-glycerol + CoA</text>
        <dbReference type="Rhea" id="RHEA:10868"/>
        <dbReference type="ChEBI" id="CHEBI:17815"/>
        <dbReference type="ChEBI" id="CHEBI:57287"/>
        <dbReference type="ChEBI" id="CHEBI:58342"/>
        <dbReference type="ChEBI" id="CHEBI:64615"/>
        <dbReference type="EC" id="2.3.1.20"/>
    </reaction>
</comment>
<comment type="catalytic activity">
    <reaction evidence="1">
        <text>2 alpha,alpha'-trehalose 6-mycolate = alpha,alpha'-trehalose 6,6'-bismycolate + alpha,alpha-trehalose</text>
        <dbReference type="Rhea" id="RHEA:23472"/>
        <dbReference type="ChEBI" id="CHEBI:16551"/>
        <dbReference type="ChEBI" id="CHEBI:18195"/>
        <dbReference type="ChEBI" id="CHEBI:18234"/>
        <dbReference type="EC" id="2.3.1.122"/>
    </reaction>
</comment>
<evidence type="ECO:0000256" key="9">
    <source>
        <dbReference type="SAM" id="SignalP"/>
    </source>
</evidence>
<evidence type="ECO:0000256" key="3">
    <source>
        <dbReference type="ARBA" id="ARBA00012820"/>
    </source>
</evidence>
<feature type="signal peptide" evidence="9">
    <location>
        <begin position="1"/>
        <end position="26"/>
    </location>
</feature>
<evidence type="ECO:0000256" key="8">
    <source>
        <dbReference type="ARBA" id="ARBA00048109"/>
    </source>
</evidence>
<sequence length="346" mass="37046">MTRSLTRRAALAGAALLTAGGSSLFAAPAARATPVGSAGAGGRAACRLVGQRRVGERLVELTLDSPALGTTAPVTLLTPRGWDRRKPGDRWPTLYLLAGGDGDHTTWTSLFRVQELVQLRVVLVVMPAMPVFGFWTDWWNHGVGGTPRVRSYFLDEVVPLVERDYGAGPRRAAAGESQGGFGALGMAARLPGLFGAVATFSAPVHPIRHPEVWLSGAAYLGVDGSAIWGDPWHQWEVWLEWDPVHHAEGLVGTPVYLASGDGRPGPLDGDPEVHIPGTEKWIALFPDDVVSVTEAACGHETRALDRRLTDLGAPVTTHLYRGTHSGTYGYRELRHALPTLLDALEG</sequence>
<dbReference type="InterPro" id="IPR029058">
    <property type="entry name" value="AB_hydrolase_fold"/>
</dbReference>
<dbReference type="PANTHER" id="PTHR48098:SF1">
    <property type="entry name" value="DIACYLGLYCEROL ACYLTRANSFERASE_MYCOLYLTRANSFERASE AG85A"/>
    <property type="match status" value="1"/>
</dbReference>
<evidence type="ECO:0000313" key="11">
    <source>
        <dbReference type="Proteomes" id="UP000219072"/>
    </source>
</evidence>
<dbReference type="InterPro" id="IPR006311">
    <property type="entry name" value="TAT_signal"/>
</dbReference>
<organism evidence="10 11">
    <name type="scientific">Streptomyces zhaozhouensis</name>
    <dbReference type="NCBI Taxonomy" id="1300267"/>
    <lineage>
        <taxon>Bacteria</taxon>
        <taxon>Bacillati</taxon>
        <taxon>Actinomycetota</taxon>
        <taxon>Actinomycetes</taxon>
        <taxon>Kitasatosporales</taxon>
        <taxon>Streptomycetaceae</taxon>
        <taxon>Streptomyces</taxon>
    </lineage>
</organism>
<dbReference type="GO" id="GO:0016787">
    <property type="term" value="F:hydrolase activity"/>
    <property type="evidence" value="ECO:0007669"/>
    <property type="project" value="UniProtKB-KW"/>
</dbReference>
<dbReference type="EC" id="2.3.1.122" evidence="3"/>
<gene>
    <name evidence="10" type="ORF">SAMN06297387_101119</name>
</gene>
<dbReference type="AlphaFoldDB" id="A0A286DI31"/>
<dbReference type="Proteomes" id="UP000219072">
    <property type="component" value="Unassembled WGS sequence"/>
</dbReference>
<feature type="chain" id="PRO_5013126435" description="Acyl-CoA:diacylglycerol acyltransferase" evidence="9">
    <location>
        <begin position="27"/>
        <end position="346"/>
    </location>
</feature>
<evidence type="ECO:0000256" key="2">
    <source>
        <dbReference type="ARBA" id="ARBA00005874"/>
    </source>
</evidence>
<keyword evidence="11" id="KW-1185">Reference proteome</keyword>